<proteinExistence type="predicted"/>
<evidence type="ECO:0000313" key="2">
    <source>
        <dbReference type="EMBL" id="QJA92413.1"/>
    </source>
</evidence>
<dbReference type="EMBL" id="MT143065">
    <property type="protein sequence ID" value="QJA92413.1"/>
    <property type="molecule type" value="Genomic_DNA"/>
</dbReference>
<dbReference type="AlphaFoldDB" id="A0A6M3LDD7"/>
<organism evidence="2">
    <name type="scientific">viral metagenome</name>
    <dbReference type="NCBI Taxonomy" id="1070528"/>
    <lineage>
        <taxon>unclassified sequences</taxon>
        <taxon>metagenomes</taxon>
        <taxon>organismal metagenomes</taxon>
    </lineage>
</organism>
<name>A0A6M3LDD7_9ZZZZ</name>
<reference evidence="2" key="1">
    <citation type="submission" date="2020-03" db="EMBL/GenBank/DDBJ databases">
        <title>The deep terrestrial virosphere.</title>
        <authorList>
            <person name="Holmfeldt K."/>
            <person name="Nilsson E."/>
            <person name="Simone D."/>
            <person name="Lopez-Fernandez M."/>
            <person name="Wu X."/>
            <person name="de Brujin I."/>
            <person name="Lundin D."/>
            <person name="Andersson A."/>
            <person name="Bertilsson S."/>
            <person name="Dopson M."/>
        </authorList>
    </citation>
    <scope>NUCLEOTIDE SEQUENCE</scope>
    <source>
        <strain evidence="2">MM415B04694</strain>
    </source>
</reference>
<protein>
    <submittedName>
        <fullName evidence="2">Uncharacterized protein</fullName>
    </submittedName>
</protein>
<evidence type="ECO:0000256" key="1">
    <source>
        <dbReference type="SAM" id="MobiDB-lite"/>
    </source>
</evidence>
<accession>A0A6M3LDD7</accession>
<gene>
    <name evidence="2" type="ORF">MM415B04694_0002</name>
</gene>
<feature type="region of interest" description="Disordered" evidence="1">
    <location>
        <begin position="26"/>
        <end position="64"/>
    </location>
</feature>
<sequence length="64" mass="7479">MTNIKYPEEIRQADILKKLEQLQAKANRRRQPISKHYSKQDNQSDSLLVRRISPNHPDIPDIAA</sequence>
<feature type="compositionally biased region" description="Basic residues" evidence="1">
    <location>
        <begin position="26"/>
        <end position="37"/>
    </location>
</feature>